<feature type="transmembrane region" description="Helical" evidence="1">
    <location>
        <begin position="320"/>
        <end position="340"/>
    </location>
</feature>
<keyword evidence="1" id="KW-0472">Membrane</keyword>
<organism evidence="2 3">
    <name type="scientific">Paramarasmius palmivorus</name>
    <dbReference type="NCBI Taxonomy" id="297713"/>
    <lineage>
        <taxon>Eukaryota</taxon>
        <taxon>Fungi</taxon>
        <taxon>Dikarya</taxon>
        <taxon>Basidiomycota</taxon>
        <taxon>Agaricomycotina</taxon>
        <taxon>Agaricomycetes</taxon>
        <taxon>Agaricomycetidae</taxon>
        <taxon>Agaricales</taxon>
        <taxon>Marasmiineae</taxon>
        <taxon>Marasmiaceae</taxon>
        <taxon>Paramarasmius</taxon>
    </lineage>
</organism>
<keyword evidence="1" id="KW-0812">Transmembrane</keyword>
<gene>
    <name evidence="2" type="ORF">VNI00_011918</name>
</gene>
<comment type="caution">
    <text evidence="2">The sequence shown here is derived from an EMBL/GenBank/DDBJ whole genome shotgun (WGS) entry which is preliminary data.</text>
</comment>
<keyword evidence="1" id="KW-1133">Transmembrane helix</keyword>
<name>A0AAW0C973_9AGAR</name>
<evidence type="ECO:0000313" key="3">
    <source>
        <dbReference type="Proteomes" id="UP001383192"/>
    </source>
</evidence>
<sequence length="473" mass="54129">MSRNAGTNLKAKARAVVARITRNRLTFVFFLFGFTHCFAQGIIQSFLFTIDSEYSAFFTSITKAANIPNVNHTDLIVSGRDYRLDMCNYIPHNDNTCSHIFDSTTDVVEVVGPDQNAKLRGALVKEMRARQNLTLQAFPEAQNPNDNSVILNATYGAVAFSKKCTSILLYPQQHMENSRREDLAFVLLQFWLFGISIMAMIYDSVPHVLAGLGARVLITAWSSYALWRSYWQQKVYYAMIESPNSPYEIIDLVLNCTALTISCYLSFTLLKLYNTQSFNYMGAPKKIVRIQRLEVFVLLVASGLWVDQLFNTYIRYITDWFELFVAIFIFVTIALVPWMITGWYGIRHEHRVATGVFIVLGFLFFSGSCIMFYSQVYRWTYYAWPNMGCFTTASILLFLASFVLGLLCRLNFGKGLSQYLHAEAALASSNFAPEVFEHDVEKDKTYMEELTQRRPQEQPLPTYYAVALPTLSR</sequence>
<reference evidence="2 3" key="1">
    <citation type="submission" date="2024-01" db="EMBL/GenBank/DDBJ databases">
        <title>A draft genome for a cacao thread blight-causing isolate of Paramarasmius palmivorus.</title>
        <authorList>
            <person name="Baruah I.K."/>
            <person name="Bukari Y."/>
            <person name="Amoako-Attah I."/>
            <person name="Meinhardt L.W."/>
            <person name="Bailey B.A."/>
            <person name="Cohen S.P."/>
        </authorList>
    </citation>
    <scope>NUCLEOTIDE SEQUENCE [LARGE SCALE GENOMIC DNA]</scope>
    <source>
        <strain evidence="2 3">GH-12</strain>
    </source>
</reference>
<evidence type="ECO:0000313" key="2">
    <source>
        <dbReference type="EMBL" id="KAK7035387.1"/>
    </source>
</evidence>
<evidence type="ECO:0000256" key="1">
    <source>
        <dbReference type="SAM" id="Phobius"/>
    </source>
</evidence>
<dbReference type="AlphaFoldDB" id="A0AAW0C973"/>
<feature type="transmembrane region" description="Helical" evidence="1">
    <location>
        <begin position="252"/>
        <end position="273"/>
    </location>
</feature>
<keyword evidence="3" id="KW-1185">Reference proteome</keyword>
<protein>
    <submittedName>
        <fullName evidence="2">Uncharacterized protein</fullName>
    </submittedName>
</protein>
<dbReference type="EMBL" id="JAYKXP010000053">
    <property type="protein sequence ID" value="KAK7035387.1"/>
    <property type="molecule type" value="Genomic_DNA"/>
</dbReference>
<feature type="transmembrane region" description="Helical" evidence="1">
    <location>
        <begin position="352"/>
        <end position="373"/>
    </location>
</feature>
<feature type="transmembrane region" description="Helical" evidence="1">
    <location>
        <begin position="293"/>
        <end position="314"/>
    </location>
</feature>
<accession>A0AAW0C973</accession>
<feature type="transmembrane region" description="Helical" evidence="1">
    <location>
        <begin position="183"/>
        <end position="202"/>
    </location>
</feature>
<feature type="transmembrane region" description="Helical" evidence="1">
    <location>
        <begin position="393"/>
        <end position="412"/>
    </location>
</feature>
<dbReference type="Proteomes" id="UP001383192">
    <property type="component" value="Unassembled WGS sequence"/>
</dbReference>
<proteinExistence type="predicted"/>